<evidence type="ECO:0000313" key="1">
    <source>
        <dbReference type="EMBL" id="EIQ81252.1"/>
    </source>
</evidence>
<protein>
    <submittedName>
        <fullName evidence="1">Uncharacterized protein</fullName>
    </submittedName>
</protein>
<organism evidence="1 2">
    <name type="scientific">Streptococcus canis FSL Z3-227</name>
    <dbReference type="NCBI Taxonomy" id="482234"/>
    <lineage>
        <taxon>Bacteria</taxon>
        <taxon>Bacillati</taxon>
        <taxon>Bacillota</taxon>
        <taxon>Bacilli</taxon>
        <taxon>Lactobacillales</taxon>
        <taxon>Streptococcaceae</taxon>
        <taxon>Streptococcus</taxon>
    </lineage>
</organism>
<sequence>MIEMQLDGTTAPKWLAEWLAAIGVTVASVEKTIAKPELT</sequence>
<dbReference type="Proteomes" id="UP000004423">
    <property type="component" value="Unassembled WGS sequence"/>
</dbReference>
<proteinExistence type="predicted"/>
<gene>
    <name evidence="1" type="ORF">SCAZ3_02460</name>
</gene>
<comment type="caution">
    <text evidence="1">The sequence shown here is derived from an EMBL/GenBank/DDBJ whole genome shotgun (WGS) entry which is preliminary data.</text>
</comment>
<dbReference type="EMBL" id="AIDX01000001">
    <property type="protein sequence ID" value="EIQ81252.1"/>
    <property type="molecule type" value="Genomic_DNA"/>
</dbReference>
<dbReference type="AlphaFoldDB" id="A0AAV3FQ85"/>
<name>A0AAV3FQ85_STRCB</name>
<reference evidence="1 2" key="1">
    <citation type="journal article" date="2012" name="PLoS ONE">
        <title>Gene Repertoire Evolution of Streptococcus pyogenes Inferred from Phylogenomic Analysis with Streptococcus canis and Streptococcus dysgalactiae.</title>
        <authorList>
            <person name="Lefebure T."/>
            <person name="Richards V.P."/>
            <person name="Lang P."/>
            <person name="Pavinski-Bitar P."/>
            <person name="Stanhope M.J."/>
        </authorList>
    </citation>
    <scope>NUCLEOTIDE SEQUENCE [LARGE SCALE GENOMIC DNA]</scope>
    <source>
        <strain evidence="1 2">FSL Z3-227</strain>
    </source>
</reference>
<accession>A0AAV3FQ85</accession>
<evidence type="ECO:0000313" key="2">
    <source>
        <dbReference type="Proteomes" id="UP000004423"/>
    </source>
</evidence>